<protein>
    <submittedName>
        <fullName evidence="1">Uncharacterized protein</fullName>
    </submittedName>
</protein>
<accession>M2YNI4</accession>
<dbReference type="GeneID" id="19333856"/>
<evidence type="ECO:0000313" key="1">
    <source>
        <dbReference type="EMBL" id="EME79255.1"/>
    </source>
</evidence>
<dbReference type="EMBL" id="KB446562">
    <property type="protein sequence ID" value="EME79255.1"/>
    <property type="molecule type" value="Genomic_DNA"/>
</dbReference>
<dbReference type="AlphaFoldDB" id="M2YNI4"/>
<dbReference type="Proteomes" id="UP000016932">
    <property type="component" value="Unassembled WGS sequence"/>
</dbReference>
<dbReference type="OrthoDB" id="3642179at2759"/>
<evidence type="ECO:0000313" key="2">
    <source>
        <dbReference type="Proteomes" id="UP000016932"/>
    </source>
</evidence>
<dbReference type="VEuPathDB" id="FungiDB:MYCFIDRAFT_177886"/>
<dbReference type="RefSeq" id="XP_007930024.1">
    <property type="nucleotide sequence ID" value="XM_007931833.1"/>
</dbReference>
<sequence>MVQREDLLASLRPLVCFCRCTPASIDFPGVLLSHPRFSATSLIVPSAAELEANNARSRVTPQNRRWEDLRGLLRCFPHGSLYQYRFEQKSEPDGQSIMPAASGVKAVSRVHYLDGRFRASRTWFYGVDDCASSNQEMGEENQNVSKTTAGEELRVVGTCHSASGWLMGTAVRLFVLCKASHHRHGGSFRANHISVATLASRTYCGSYMYFRVVRGVGDSKYNFPRQLIVPRGPRASGGSVRANHIPVALATVKLAMLSRRLKSREKSLMQLAPTRRPRCLTSTPECCHLTIDALLVGNEIRKITVHRADGGTLQTMETTADVTPCNGRLAIINHMLSVCPSAFTTESQPLLSAHKTSPRPLEENSSNHEYESAVQLNIRHNAATKSAPWKTITIGELDNLKSTIQAHLDTCSTSPTRTLQLQDEILGPGPETLEGLVSIIEQKSVLVGGPVNSLDVIVYDHDPMPAPLPDPQGRRKEKNSCAFETHTELLTISSRLHLMLLGR</sequence>
<reference evidence="1 2" key="1">
    <citation type="journal article" date="2012" name="PLoS Pathog.">
        <title>Diverse lifestyles and strategies of plant pathogenesis encoded in the genomes of eighteen Dothideomycetes fungi.</title>
        <authorList>
            <person name="Ohm R.A."/>
            <person name="Feau N."/>
            <person name="Henrissat B."/>
            <person name="Schoch C.L."/>
            <person name="Horwitz B.A."/>
            <person name="Barry K.W."/>
            <person name="Condon B.J."/>
            <person name="Copeland A.C."/>
            <person name="Dhillon B."/>
            <person name="Glaser F."/>
            <person name="Hesse C.N."/>
            <person name="Kosti I."/>
            <person name="LaButti K."/>
            <person name="Lindquist E.A."/>
            <person name="Lucas S."/>
            <person name="Salamov A.A."/>
            <person name="Bradshaw R.E."/>
            <person name="Ciuffetti L."/>
            <person name="Hamelin R.C."/>
            <person name="Kema G.H.J."/>
            <person name="Lawrence C."/>
            <person name="Scott J.A."/>
            <person name="Spatafora J.W."/>
            <person name="Turgeon B.G."/>
            <person name="de Wit P.J.G.M."/>
            <person name="Zhong S."/>
            <person name="Goodwin S.B."/>
            <person name="Grigoriev I.V."/>
        </authorList>
    </citation>
    <scope>NUCLEOTIDE SEQUENCE [LARGE SCALE GENOMIC DNA]</scope>
    <source>
        <strain evidence="1 2">CIRAD86</strain>
    </source>
</reference>
<gene>
    <name evidence="1" type="ORF">MYCFIDRAFT_177886</name>
</gene>
<dbReference type="HOGENOM" id="CLU_541974_0_0_1"/>
<dbReference type="KEGG" id="pfj:MYCFIDRAFT_177886"/>
<proteinExistence type="predicted"/>
<organism evidence="1 2">
    <name type="scientific">Pseudocercospora fijiensis (strain CIRAD86)</name>
    <name type="common">Black leaf streak disease fungus</name>
    <name type="synonym">Mycosphaerella fijiensis</name>
    <dbReference type="NCBI Taxonomy" id="383855"/>
    <lineage>
        <taxon>Eukaryota</taxon>
        <taxon>Fungi</taxon>
        <taxon>Dikarya</taxon>
        <taxon>Ascomycota</taxon>
        <taxon>Pezizomycotina</taxon>
        <taxon>Dothideomycetes</taxon>
        <taxon>Dothideomycetidae</taxon>
        <taxon>Mycosphaerellales</taxon>
        <taxon>Mycosphaerellaceae</taxon>
        <taxon>Pseudocercospora</taxon>
    </lineage>
</organism>
<name>M2YNI4_PSEFD</name>
<keyword evidence="2" id="KW-1185">Reference proteome</keyword>